<dbReference type="InterPro" id="IPR024775">
    <property type="entry name" value="DinB-like"/>
</dbReference>
<dbReference type="SUPFAM" id="SSF109854">
    <property type="entry name" value="DinB/YfiT-like putative metalloenzymes"/>
    <property type="match status" value="1"/>
</dbReference>
<proteinExistence type="predicted"/>
<evidence type="ECO:0000259" key="2">
    <source>
        <dbReference type="Pfam" id="PF12867"/>
    </source>
</evidence>
<comment type="caution">
    <text evidence="3">The sequence shown here is derived from an EMBL/GenBank/DDBJ whole genome shotgun (WGS) entry which is preliminary data.</text>
</comment>
<reference evidence="3" key="1">
    <citation type="submission" date="2021-01" db="EMBL/GenBank/DDBJ databases">
        <title>Whole genome shotgun sequence of Planotetraspora thailandica NBRC 104271.</title>
        <authorList>
            <person name="Komaki H."/>
            <person name="Tamura T."/>
        </authorList>
    </citation>
    <scope>NUCLEOTIDE SEQUENCE</scope>
    <source>
        <strain evidence="3">NBRC 104271</strain>
    </source>
</reference>
<dbReference type="AlphaFoldDB" id="A0A8J3UUW1"/>
<evidence type="ECO:0000313" key="4">
    <source>
        <dbReference type="Proteomes" id="UP000605992"/>
    </source>
</evidence>
<evidence type="ECO:0000313" key="3">
    <source>
        <dbReference type="EMBL" id="GII52438.1"/>
    </source>
</evidence>
<protein>
    <recommendedName>
        <fullName evidence="2">DinB-like domain-containing protein</fullName>
    </recommendedName>
</protein>
<sequence>MSRAPPLREGSGELTPRGREGDNSVMAGIGDSLEKAFDFVWGRFIGRLEGLSDDEYFWEPVPDCWSVRQDAGGRWRIDGDGGGATGKPVPEPAPFTTIAWRIGHIGLTFIGFGDRLFADGKITIDDVDFPGSARDASAFLDGAYRDWREGIARIDEQRWWSPIGPAFGPYAKDSTVDLAVHVFDEIVHHGGEVGVLRDLYLRRDVL</sequence>
<accession>A0A8J3UUW1</accession>
<name>A0A8J3UUW1_9ACTN</name>
<dbReference type="Pfam" id="PF12867">
    <property type="entry name" value="DinB_2"/>
    <property type="match status" value="1"/>
</dbReference>
<dbReference type="Proteomes" id="UP000605992">
    <property type="component" value="Unassembled WGS sequence"/>
</dbReference>
<dbReference type="InterPro" id="IPR034660">
    <property type="entry name" value="DinB/YfiT-like"/>
</dbReference>
<keyword evidence="4" id="KW-1185">Reference proteome</keyword>
<dbReference type="EMBL" id="BOOR01000005">
    <property type="protein sequence ID" value="GII52438.1"/>
    <property type="molecule type" value="Genomic_DNA"/>
</dbReference>
<gene>
    <name evidence="3" type="ORF">Pth03_08270</name>
</gene>
<feature type="domain" description="DinB-like" evidence="2">
    <location>
        <begin position="92"/>
        <end position="192"/>
    </location>
</feature>
<evidence type="ECO:0000256" key="1">
    <source>
        <dbReference type="SAM" id="MobiDB-lite"/>
    </source>
</evidence>
<organism evidence="3 4">
    <name type="scientific">Planotetraspora thailandica</name>
    <dbReference type="NCBI Taxonomy" id="487172"/>
    <lineage>
        <taxon>Bacteria</taxon>
        <taxon>Bacillati</taxon>
        <taxon>Actinomycetota</taxon>
        <taxon>Actinomycetes</taxon>
        <taxon>Streptosporangiales</taxon>
        <taxon>Streptosporangiaceae</taxon>
        <taxon>Planotetraspora</taxon>
    </lineage>
</organism>
<feature type="region of interest" description="Disordered" evidence="1">
    <location>
        <begin position="1"/>
        <end position="25"/>
    </location>
</feature>